<comment type="caution">
    <text evidence="1">The sequence shown here is derived from an EMBL/GenBank/DDBJ whole genome shotgun (WGS) entry which is preliminary data.</text>
</comment>
<accession>A0A0V1KN16</accession>
<dbReference type="EMBL" id="JYDW01000363">
    <property type="protein sequence ID" value="KRZ48795.1"/>
    <property type="molecule type" value="Genomic_DNA"/>
</dbReference>
<organism evidence="1 2">
    <name type="scientific">Trichinella nativa</name>
    <dbReference type="NCBI Taxonomy" id="6335"/>
    <lineage>
        <taxon>Eukaryota</taxon>
        <taxon>Metazoa</taxon>
        <taxon>Ecdysozoa</taxon>
        <taxon>Nematoda</taxon>
        <taxon>Enoplea</taxon>
        <taxon>Dorylaimia</taxon>
        <taxon>Trichinellida</taxon>
        <taxon>Trichinellidae</taxon>
        <taxon>Trichinella</taxon>
    </lineage>
</organism>
<evidence type="ECO:0000313" key="2">
    <source>
        <dbReference type="Proteomes" id="UP000054721"/>
    </source>
</evidence>
<keyword evidence="2" id="KW-1185">Reference proteome</keyword>
<dbReference type="OrthoDB" id="10477270at2759"/>
<name>A0A0V1KN16_9BILA</name>
<dbReference type="Proteomes" id="UP000054721">
    <property type="component" value="Unassembled WGS sequence"/>
</dbReference>
<gene>
    <name evidence="1" type="ORF">T02_6904</name>
</gene>
<evidence type="ECO:0000313" key="1">
    <source>
        <dbReference type="EMBL" id="KRZ48795.1"/>
    </source>
</evidence>
<sequence length="248" mass="27823">MISRTWLEVNGSRTNHTSTPLSTRSLNSTLQLQISPAAGVTYFVHFHASSKHSGSAAVAPCLFSISDDLENYPKVPGMASLTCMASHLFYNYWVVSNGTLHAITGNHYECLEISKIFQILKKGFSPIFAKTTKSITHEICNCREEHWNPKIDFMGRNRSEVIRVIQQKRPPHYRLRSSRDIRLKGCIASILIEGNVHCRVKLDKRSLGIYNLDKLFGLRFAVRPLRAGVAKVVDIDPFAFAFGVDGTV</sequence>
<dbReference type="AlphaFoldDB" id="A0A0V1KN16"/>
<protein>
    <submittedName>
        <fullName evidence="1">Uncharacterized protein</fullName>
    </submittedName>
</protein>
<proteinExistence type="predicted"/>
<reference evidence="1 2" key="1">
    <citation type="submission" date="2015-05" db="EMBL/GenBank/DDBJ databases">
        <title>Evolution of Trichinella species and genotypes.</title>
        <authorList>
            <person name="Korhonen P.K."/>
            <person name="Edoardo P."/>
            <person name="Giuseppe L.R."/>
            <person name="Gasser R.B."/>
        </authorList>
    </citation>
    <scope>NUCLEOTIDE SEQUENCE [LARGE SCALE GENOMIC DNA]</scope>
    <source>
        <strain evidence="1">ISS10</strain>
    </source>
</reference>